<feature type="region of interest" description="Disordered" evidence="1">
    <location>
        <begin position="44"/>
        <end position="68"/>
    </location>
</feature>
<evidence type="ECO:0000313" key="3">
    <source>
        <dbReference type="Proteomes" id="UP000188268"/>
    </source>
</evidence>
<protein>
    <submittedName>
        <fullName evidence="2">Uncharacterized protein</fullName>
    </submittedName>
</protein>
<reference evidence="2 3" key="1">
    <citation type="submission" date="2013-09" db="EMBL/GenBank/DDBJ databases">
        <title>Corchorus capsularis genome sequencing.</title>
        <authorList>
            <person name="Alam M."/>
            <person name="Haque M.S."/>
            <person name="Islam M.S."/>
            <person name="Emdad E.M."/>
            <person name="Islam M.M."/>
            <person name="Ahmed B."/>
            <person name="Halim A."/>
            <person name="Hossen Q.M.M."/>
            <person name="Hossain M.Z."/>
            <person name="Ahmed R."/>
            <person name="Khan M.M."/>
            <person name="Islam R."/>
            <person name="Rashid M.M."/>
            <person name="Khan S.A."/>
            <person name="Rahman M.S."/>
            <person name="Alam M."/>
        </authorList>
    </citation>
    <scope>NUCLEOTIDE SEQUENCE [LARGE SCALE GENOMIC DNA]</scope>
    <source>
        <strain evidence="3">cv. CVL-1</strain>
        <tissue evidence="2">Whole seedling</tissue>
    </source>
</reference>
<dbReference type="EMBL" id="AWWV01009655">
    <property type="protein sequence ID" value="OMO84979.1"/>
    <property type="molecule type" value="Genomic_DNA"/>
</dbReference>
<dbReference type="Proteomes" id="UP000188268">
    <property type="component" value="Unassembled WGS sequence"/>
</dbReference>
<dbReference type="AlphaFoldDB" id="A0A1R3IQV7"/>
<gene>
    <name evidence="2" type="ORF">CCACVL1_10536</name>
</gene>
<feature type="compositionally biased region" description="Basic and acidic residues" evidence="1">
    <location>
        <begin position="44"/>
        <end position="58"/>
    </location>
</feature>
<sequence>MASDQISHILKFSVLVRSRAEHQHDDDGNKTVKQLLAPEIRALKEKGTHKDEKEEGRKKLLLLGPSGRPTKPRAPALLSPVFLNNYHHLCKPPPFLSLPLLVTCHSLTSFTRLGSLTSVQRVLL</sequence>
<accession>A0A1R3IQV7</accession>
<proteinExistence type="predicted"/>
<comment type="caution">
    <text evidence="2">The sequence shown here is derived from an EMBL/GenBank/DDBJ whole genome shotgun (WGS) entry which is preliminary data.</text>
</comment>
<dbReference type="Gramene" id="OMO84979">
    <property type="protein sequence ID" value="OMO84979"/>
    <property type="gene ID" value="CCACVL1_10536"/>
</dbReference>
<evidence type="ECO:0000256" key="1">
    <source>
        <dbReference type="SAM" id="MobiDB-lite"/>
    </source>
</evidence>
<name>A0A1R3IQV7_COCAP</name>
<evidence type="ECO:0000313" key="2">
    <source>
        <dbReference type="EMBL" id="OMO84979.1"/>
    </source>
</evidence>
<keyword evidence="3" id="KW-1185">Reference proteome</keyword>
<organism evidence="2 3">
    <name type="scientific">Corchorus capsularis</name>
    <name type="common">Jute</name>
    <dbReference type="NCBI Taxonomy" id="210143"/>
    <lineage>
        <taxon>Eukaryota</taxon>
        <taxon>Viridiplantae</taxon>
        <taxon>Streptophyta</taxon>
        <taxon>Embryophyta</taxon>
        <taxon>Tracheophyta</taxon>
        <taxon>Spermatophyta</taxon>
        <taxon>Magnoliopsida</taxon>
        <taxon>eudicotyledons</taxon>
        <taxon>Gunneridae</taxon>
        <taxon>Pentapetalae</taxon>
        <taxon>rosids</taxon>
        <taxon>malvids</taxon>
        <taxon>Malvales</taxon>
        <taxon>Malvaceae</taxon>
        <taxon>Grewioideae</taxon>
        <taxon>Apeibeae</taxon>
        <taxon>Corchorus</taxon>
    </lineage>
</organism>